<evidence type="ECO:0000313" key="1">
    <source>
        <dbReference type="EMBL" id="MCI84164.1"/>
    </source>
</evidence>
<proteinExistence type="predicted"/>
<sequence>NTCCQLPTRRAIYDVAI</sequence>
<dbReference type="EMBL" id="LXQA011084206">
    <property type="protein sequence ID" value="MCI84164.1"/>
    <property type="molecule type" value="Genomic_DNA"/>
</dbReference>
<accession>A0A392V7C2</accession>
<protein>
    <submittedName>
        <fullName evidence="1">Uncharacterized protein</fullName>
    </submittedName>
</protein>
<comment type="caution">
    <text evidence="1">The sequence shown here is derived from an EMBL/GenBank/DDBJ whole genome shotgun (WGS) entry which is preliminary data.</text>
</comment>
<dbReference type="Proteomes" id="UP000265520">
    <property type="component" value="Unassembled WGS sequence"/>
</dbReference>
<reference evidence="1 2" key="1">
    <citation type="journal article" date="2018" name="Front. Plant Sci.">
        <title>Red Clover (Trifolium pratense) and Zigzag Clover (T. medium) - A Picture of Genomic Similarities and Differences.</title>
        <authorList>
            <person name="Dluhosova J."/>
            <person name="Istvanek J."/>
            <person name="Nedelnik J."/>
            <person name="Repkova J."/>
        </authorList>
    </citation>
    <scope>NUCLEOTIDE SEQUENCE [LARGE SCALE GENOMIC DNA]</scope>
    <source>
        <strain evidence="2">cv. 10/8</strain>
        <tissue evidence="1">Leaf</tissue>
    </source>
</reference>
<name>A0A392V7C2_9FABA</name>
<organism evidence="1 2">
    <name type="scientific">Trifolium medium</name>
    <dbReference type="NCBI Taxonomy" id="97028"/>
    <lineage>
        <taxon>Eukaryota</taxon>
        <taxon>Viridiplantae</taxon>
        <taxon>Streptophyta</taxon>
        <taxon>Embryophyta</taxon>
        <taxon>Tracheophyta</taxon>
        <taxon>Spermatophyta</taxon>
        <taxon>Magnoliopsida</taxon>
        <taxon>eudicotyledons</taxon>
        <taxon>Gunneridae</taxon>
        <taxon>Pentapetalae</taxon>
        <taxon>rosids</taxon>
        <taxon>fabids</taxon>
        <taxon>Fabales</taxon>
        <taxon>Fabaceae</taxon>
        <taxon>Papilionoideae</taxon>
        <taxon>50 kb inversion clade</taxon>
        <taxon>NPAAA clade</taxon>
        <taxon>Hologalegina</taxon>
        <taxon>IRL clade</taxon>
        <taxon>Trifolieae</taxon>
        <taxon>Trifolium</taxon>
    </lineage>
</organism>
<evidence type="ECO:0000313" key="2">
    <source>
        <dbReference type="Proteomes" id="UP000265520"/>
    </source>
</evidence>
<keyword evidence="2" id="KW-1185">Reference proteome</keyword>
<feature type="non-terminal residue" evidence="1">
    <location>
        <position position="1"/>
    </location>
</feature>
<dbReference type="AlphaFoldDB" id="A0A392V7C2"/>